<dbReference type="Pfam" id="PF14205">
    <property type="entry name" value="Cys_rich_KTR"/>
    <property type="match status" value="1"/>
</dbReference>
<evidence type="ECO:0000313" key="1">
    <source>
        <dbReference type="EMBL" id="RRK34091.1"/>
    </source>
</evidence>
<dbReference type="InterPro" id="IPR025957">
    <property type="entry name" value="Cys_rich_KTR"/>
</dbReference>
<evidence type="ECO:0000313" key="2">
    <source>
        <dbReference type="Proteomes" id="UP000274920"/>
    </source>
</evidence>
<comment type="caution">
    <text evidence="1">The sequence shown here is derived from an EMBL/GenBank/DDBJ whole genome shotgun (WGS) entry which is preliminary data.</text>
</comment>
<gene>
    <name evidence="1" type="ORF">EBB54_24140</name>
</gene>
<sequence length="57" mass="6871">MNKSEWIYCPVYGNKTRDRLREDTVLKNYLLYCPKCMQESLIDAKDLRVTVIWNEIT</sequence>
<proteinExistence type="predicted"/>
<keyword evidence="2" id="KW-1185">Reference proteome</keyword>
<dbReference type="RefSeq" id="WP_125129259.1">
    <property type="nucleotide sequence ID" value="NZ_RHJS01000002.1"/>
</dbReference>
<dbReference type="Proteomes" id="UP000274920">
    <property type="component" value="Unassembled WGS sequence"/>
</dbReference>
<reference evidence="1" key="1">
    <citation type="submission" date="2018-10" db="EMBL/GenBank/DDBJ databases">
        <title>Schaedlerella arabinophila gen. nov. sp. nov., isolated from the mouse intestinal tract and comparative analysis with the genome of the closely related altered Schaedler flora strain ASF502.</title>
        <authorList>
            <person name="Miyake S."/>
            <person name="Soh M."/>
            <person name="Seedorf H."/>
        </authorList>
    </citation>
    <scope>NUCLEOTIDE SEQUENCE [LARGE SCALE GENOMIC DNA]</scope>
    <source>
        <strain evidence="1">DSM 106076</strain>
    </source>
</reference>
<protein>
    <submittedName>
        <fullName evidence="1">Conjugal transfer protein</fullName>
    </submittedName>
</protein>
<dbReference type="AlphaFoldDB" id="A0A3R8JSP7"/>
<organism evidence="1 2">
    <name type="scientific">Schaedlerella arabinosiphila</name>
    <dbReference type="NCBI Taxonomy" id="2044587"/>
    <lineage>
        <taxon>Bacteria</taxon>
        <taxon>Bacillati</taxon>
        <taxon>Bacillota</taxon>
        <taxon>Clostridia</taxon>
        <taxon>Lachnospirales</taxon>
        <taxon>Lachnospiraceae</taxon>
        <taxon>Schaedlerella</taxon>
    </lineage>
</organism>
<accession>A0A3R8JSP7</accession>
<dbReference type="EMBL" id="RHJS01000002">
    <property type="protein sequence ID" value="RRK34091.1"/>
    <property type="molecule type" value="Genomic_DNA"/>
</dbReference>
<name>A0A3R8JSP7_9FIRM</name>